<dbReference type="GO" id="GO:0043810">
    <property type="term" value="F:ornithine-acyl [acyl carrier protein] N-acyltransferase activity"/>
    <property type="evidence" value="ECO:0007669"/>
    <property type="project" value="UniProtKB-EC"/>
</dbReference>
<dbReference type="EC" id="2.3.2.30" evidence="7"/>
<comment type="function">
    <text evidence="9">Catalyzes the first step in the biosynthesis of ornithine lipids, which are phosphorus-free membrane lipids. Catalyzes the 3-hydroxyacyl-acyl carrier protein-dependent acylation of ornithine to form lyso-ornithine lipid (LOL).</text>
</comment>
<keyword evidence="3 11" id="KW-0808">Transferase</keyword>
<evidence type="ECO:0000256" key="3">
    <source>
        <dbReference type="ARBA" id="ARBA00022679"/>
    </source>
</evidence>
<evidence type="ECO:0000256" key="6">
    <source>
        <dbReference type="ARBA" id="ARBA00038095"/>
    </source>
</evidence>
<dbReference type="PANTHER" id="PTHR37323:SF1">
    <property type="entry name" value="L-ORNITHINE N(ALPHA)-ACYLTRANSFERASE"/>
    <property type="match status" value="1"/>
</dbReference>
<dbReference type="Pfam" id="PF13444">
    <property type="entry name" value="Acetyltransf_5"/>
    <property type="match status" value="1"/>
</dbReference>
<comment type="caution">
    <text evidence="11">The sequence shown here is derived from an EMBL/GenBank/DDBJ whole genome shotgun (WGS) entry which is preliminary data.</text>
</comment>
<evidence type="ECO:0000256" key="7">
    <source>
        <dbReference type="ARBA" id="ARBA00039058"/>
    </source>
</evidence>
<comment type="similarity">
    <text evidence="6">Belongs to the acetyltransferase family. OlsB subfamily.</text>
</comment>
<dbReference type="Proteomes" id="UP000292445">
    <property type="component" value="Unassembled WGS sequence"/>
</dbReference>
<dbReference type="EMBL" id="SGXC01000003">
    <property type="protein sequence ID" value="RZS78525.1"/>
    <property type="molecule type" value="Genomic_DNA"/>
</dbReference>
<comment type="pathway">
    <text evidence="1">Lipid metabolism.</text>
</comment>
<dbReference type="InterPro" id="IPR016181">
    <property type="entry name" value="Acyl_CoA_acyltransferase"/>
</dbReference>
<evidence type="ECO:0000256" key="2">
    <source>
        <dbReference type="ARBA" id="ARBA00022516"/>
    </source>
</evidence>
<dbReference type="InterPro" id="IPR052351">
    <property type="entry name" value="Ornithine_N-alpha-AT"/>
</dbReference>
<evidence type="ECO:0000256" key="5">
    <source>
        <dbReference type="ARBA" id="ARBA00023315"/>
    </source>
</evidence>
<keyword evidence="4" id="KW-0443">Lipid metabolism</keyword>
<name>A0A4Q7N8V2_9BURK</name>
<evidence type="ECO:0000256" key="9">
    <source>
        <dbReference type="ARBA" id="ARBA00045724"/>
    </source>
</evidence>
<evidence type="ECO:0000313" key="12">
    <source>
        <dbReference type="Proteomes" id="UP000292445"/>
    </source>
</evidence>
<evidence type="ECO:0000256" key="4">
    <source>
        <dbReference type="ARBA" id="ARBA00023098"/>
    </source>
</evidence>
<protein>
    <recommendedName>
        <fullName evidence="8">L-ornithine N(alpha)-acyltransferase</fullName>
        <ecNumber evidence="7">2.3.2.30</ecNumber>
    </recommendedName>
</protein>
<accession>A0A4Q7N8V2</accession>
<keyword evidence="5 11" id="KW-0012">Acyltransferase</keyword>
<dbReference type="RefSeq" id="WP_130361326.1">
    <property type="nucleotide sequence ID" value="NZ_SGXC01000003.1"/>
</dbReference>
<keyword evidence="12" id="KW-1185">Reference proteome</keyword>
<comment type="catalytic activity">
    <reaction evidence="10">
        <text>a (3R)-hydroxyacyl-[ACP] + L-ornithine = a lyso-ornithine lipid + holo-[ACP] + H(+)</text>
        <dbReference type="Rhea" id="RHEA:20633"/>
        <dbReference type="Rhea" id="RHEA-COMP:9685"/>
        <dbReference type="Rhea" id="RHEA-COMP:9945"/>
        <dbReference type="ChEBI" id="CHEBI:15378"/>
        <dbReference type="ChEBI" id="CHEBI:46911"/>
        <dbReference type="ChEBI" id="CHEBI:64479"/>
        <dbReference type="ChEBI" id="CHEBI:78827"/>
        <dbReference type="ChEBI" id="CHEBI:138482"/>
        <dbReference type="EC" id="2.3.2.30"/>
    </reaction>
    <physiologicalReaction direction="left-to-right" evidence="10">
        <dbReference type="Rhea" id="RHEA:20634"/>
    </physiologicalReaction>
</comment>
<dbReference type="AlphaFoldDB" id="A0A4Q7N8V2"/>
<evidence type="ECO:0000256" key="8">
    <source>
        <dbReference type="ARBA" id="ARBA00039866"/>
    </source>
</evidence>
<sequence>MLEFTRIEARRGLADELQGGVQTPGLVVGLARSWEEVRQAQRLRYEVFTEDMGAVFPTAIDGIDEDRFDAWCEHLIVRELDTGRVVGTYRILGPDQARHAGGYYSESEFDLSGLGAIRSELVEFGRSCTHRDYRSGAVIMLLWSGLAEFLRRTGKRYVFGCASVSLRDDGATAAGVYRSVAADIEQARDLCVQPLHRLPVERLDCNLPTRVPPLIKGYLKVGARVCGEPAWDADFNTADFPMLLSIDALDDRYRRHFGLESQVSRRS</sequence>
<evidence type="ECO:0000256" key="10">
    <source>
        <dbReference type="ARBA" id="ARBA00047785"/>
    </source>
</evidence>
<gene>
    <name evidence="11" type="ORF">EV675_5175</name>
</gene>
<dbReference type="PANTHER" id="PTHR37323">
    <property type="entry name" value="GCN5-RELATED N-ACETYLTRANSFERASE"/>
    <property type="match status" value="1"/>
</dbReference>
<keyword evidence="2" id="KW-0444">Lipid biosynthesis</keyword>
<dbReference type="SUPFAM" id="SSF55729">
    <property type="entry name" value="Acyl-CoA N-acyltransferases (Nat)"/>
    <property type="match status" value="1"/>
</dbReference>
<organism evidence="11 12">
    <name type="scientific">Pigmentiphaga kullae</name>
    <dbReference type="NCBI Taxonomy" id="151784"/>
    <lineage>
        <taxon>Bacteria</taxon>
        <taxon>Pseudomonadati</taxon>
        <taxon>Pseudomonadota</taxon>
        <taxon>Betaproteobacteria</taxon>
        <taxon>Burkholderiales</taxon>
        <taxon>Alcaligenaceae</taxon>
        <taxon>Pigmentiphaga</taxon>
    </lineage>
</organism>
<evidence type="ECO:0000256" key="1">
    <source>
        <dbReference type="ARBA" id="ARBA00005189"/>
    </source>
</evidence>
<dbReference type="GO" id="GO:0006629">
    <property type="term" value="P:lipid metabolic process"/>
    <property type="evidence" value="ECO:0007669"/>
    <property type="project" value="UniProtKB-KW"/>
</dbReference>
<evidence type="ECO:0000313" key="11">
    <source>
        <dbReference type="EMBL" id="RZS78525.1"/>
    </source>
</evidence>
<dbReference type="Gene3D" id="3.40.630.30">
    <property type="match status" value="1"/>
</dbReference>
<dbReference type="OrthoDB" id="9787072at2"/>
<proteinExistence type="inferred from homology"/>
<reference evidence="11 12" key="1">
    <citation type="submission" date="2019-02" db="EMBL/GenBank/DDBJ databases">
        <title>Genomic Encyclopedia of Type Strains, Phase IV (KMG-IV): sequencing the most valuable type-strain genomes for metagenomic binning, comparative biology and taxonomic classification.</title>
        <authorList>
            <person name="Goeker M."/>
        </authorList>
    </citation>
    <scope>NUCLEOTIDE SEQUENCE [LARGE SCALE GENOMIC DNA]</scope>
    <source>
        <strain evidence="11 12">K24</strain>
    </source>
</reference>